<evidence type="ECO:0000256" key="4">
    <source>
        <dbReference type="ARBA" id="ARBA00023163"/>
    </source>
</evidence>
<evidence type="ECO:0000259" key="5">
    <source>
        <dbReference type="PROSITE" id="PS50937"/>
    </source>
</evidence>
<dbReference type="InterPro" id="IPR011256">
    <property type="entry name" value="Reg_factor_effector_dom_sf"/>
</dbReference>
<evidence type="ECO:0000256" key="3">
    <source>
        <dbReference type="ARBA" id="ARBA00023125"/>
    </source>
</evidence>
<evidence type="ECO:0000256" key="2">
    <source>
        <dbReference type="ARBA" id="ARBA00023015"/>
    </source>
</evidence>
<keyword evidence="4" id="KW-0804">Transcription</keyword>
<dbReference type="InterPro" id="IPR000551">
    <property type="entry name" value="MerR-type_HTH_dom"/>
</dbReference>
<dbReference type="PANTHER" id="PTHR30204:SF69">
    <property type="entry name" value="MERR-FAMILY TRANSCRIPTIONAL REGULATOR"/>
    <property type="match status" value="1"/>
</dbReference>
<protein>
    <submittedName>
        <fullName evidence="6">MerR family transcriptional regulator</fullName>
    </submittedName>
</protein>
<feature type="domain" description="HTH merR-type" evidence="5">
    <location>
        <begin position="1"/>
        <end position="62"/>
    </location>
</feature>
<organism evidence="6 7">
    <name type="scientific">Deinococcus cellulosilyticus (strain DSM 18568 / NBRC 106333 / KACC 11606 / 5516J-15)</name>
    <dbReference type="NCBI Taxonomy" id="1223518"/>
    <lineage>
        <taxon>Bacteria</taxon>
        <taxon>Thermotogati</taxon>
        <taxon>Deinococcota</taxon>
        <taxon>Deinococci</taxon>
        <taxon>Deinococcales</taxon>
        <taxon>Deinococcaceae</taxon>
        <taxon>Deinococcus</taxon>
    </lineage>
</organism>
<dbReference type="AlphaFoldDB" id="A0A511N1V6"/>
<comment type="caution">
    <text evidence="6">The sequence shown here is derived from an EMBL/GenBank/DDBJ whole genome shotgun (WGS) entry which is preliminary data.</text>
</comment>
<dbReference type="SMART" id="SM00422">
    <property type="entry name" value="HTH_MERR"/>
    <property type="match status" value="1"/>
</dbReference>
<dbReference type="PANTHER" id="PTHR30204">
    <property type="entry name" value="REDOX-CYCLING DRUG-SENSING TRANSCRIPTIONAL ACTIVATOR SOXR"/>
    <property type="match status" value="1"/>
</dbReference>
<dbReference type="GO" id="GO:0003700">
    <property type="term" value="F:DNA-binding transcription factor activity"/>
    <property type="evidence" value="ECO:0007669"/>
    <property type="project" value="InterPro"/>
</dbReference>
<sequence length="257" mass="29673">MSGLSRKALRVYEDYGLLLPVHIHPENRYRFYAPSQLRDARIIQVLRMMEVSMDRIQLLLDSTDPLQDLNDLWVHREKQHVQHRAFAQYLHSLFEAQGGEMFEVHTRQVDGEYVATLSGQVYAHEAPGFISSSIAKIRRFLEQQQVEAREIDWTICHEGPSRDAKGSMEVCVPFVGSLLPGEGISLKHEPPHQEAYIRLRKEQCQPAVLMQAYDAGQRWLQEQGKVPILGSREVYFADWSTVADHEEAFDLAFPYHD</sequence>
<dbReference type="Proteomes" id="UP000321306">
    <property type="component" value="Unassembled WGS sequence"/>
</dbReference>
<evidence type="ECO:0000313" key="6">
    <source>
        <dbReference type="EMBL" id="GEM46824.1"/>
    </source>
</evidence>
<accession>A0A511N1V6</accession>
<dbReference type="PROSITE" id="PS50937">
    <property type="entry name" value="HTH_MERR_2"/>
    <property type="match status" value="1"/>
</dbReference>
<dbReference type="Gene3D" id="3.20.80.10">
    <property type="entry name" value="Regulatory factor, effector binding domain"/>
    <property type="match status" value="1"/>
</dbReference>
<name>A0A511N1V6_DEIC1</name>
<dbReference type="EMBL" id="BJXB01000010">
    <property type="protein sequence ID" value="GEM46824.1"/>
    <property type="molecule type" value="Genomic_DNA"/>
</dbReference>
<gene>
    <name evidence="6" type="ORF">DC3_24590</name>
</gene>
<proteinExistence type="predicted"/>
<dbReference type="Gene3D" id="1.10.1660.10">
    <property type="match status" value="1"/>
</dbReference>
<keyword evidence="1" id="KW-0678">Repressor</keyword>
<dbReference type="GO" id="GO:0003677">
    <property type="term" value="F:DNA binding"/>
    <property type="evidence" value="ECO:0007669"/>
    <property type="project" value="UniProtKB-KW"/>
</dbReference>
<dbReference type="InterPro" id="IPR009061">
    <property type="entry name" value="DNA-bd_dom_put_sf"/>
</dbReference>
<evidence type="ECO:0000256" key="1">
    <source>
        <dbReference type="ARBA" id="ARBA00022491"/>
    </source>
</evidence>
<keyword evidence="2" id="KW-0805">Transcription regulation</keyword>
<dbReference type="InterPro" id="IPR047057">
    <property type="entry name" value="MerR_fam"/>
</dbReference>
<keyword evidence="3" id="KW-0238">DNA-binding</keyword>
<evidence type="ECO:0000313" key="7">
    <source>
        <dbReference type="Proteomes" id="UP000321306"/>
    </source>
</evidence>
<keyword evidence="7" id="KW-1185">Reference proteome</keyword>
<dbReference type="Pfam" id="PF13411">
    <property type="entry name" value="MerR_1"/>
    <property type="match status" value="1"/>
</dbReference>
<dbReference type="SUPFAM" id="SSF46955">
    <property type="entry name" value="Putative DNA-binding domain"/>
    <property type="match status" value="1"/>
</dbReference>
<reference evidence="6 7" key="1">
    <citation type="submission" date="2019-07" db="EMBL/GenBank/DDBJ databases">
        <title>Whole genome shotgun sequence of Deinococcus cellulosilyticus NBRC 106333.</title>
        <authorList>
            <person name="Hosoyama A."/>
            <person name="Uohara A."/>
            <person name="Ohji S."/>
            <person name="Ichikawa N."/>
        </authorList>
    </citation>
    <scope>NUCLEOTIDE SEQUENCE [LARGE SCALE GENOMIC DNA]</scope>
    <source>
        <strain evidence="6 7">NBRC 106333</strain>
    </source>
</reference>